<keyword evidence="7" id="KW-0812">Transmembrane</keyword>
<dbReference type="GO" id="GO:0006959">
    <property type="term" value="P:humoral immune response"/>
    <property type="evidence" value="ECO:0007669"/>
    <property type="project" value="TreeGrafter"/>
</dbReference>
<evidence type="ECO:0000256" key="7">
    <source>
        <dbReference type="SAM" id="Phobius"/>
    </source>
</evidence>
<dbReference type="GO" id="GO:0002250">
    <property type="term" value="P:adaptive immune response"/>
    <property type="evidence" value="ECO:0007669"/>
    <property type="project" value="TreeGrafter"/>
</dbReference>
<dbReference type="GO" id="GO:0097252">
    <property type="term" value="P:oligodendrocyte apoptotic process"/>
    <property type="evidence" value="ECO:0007669"/>
    <property type="project" value="TreeGrafter"/>
</dbReference>
<keyword evidence="7" id="KW-0472">Membrane</keyword>
<keyword evidence="4" id="KW-1015">Disulfide bond</keyword>
<feature type="compositionally biased region" description="Polar residues" evidence="6">
    <location>
        <begin position="197"/>
        <end position="212"/>
    </location>
</feature>
<dbReference type="AlphaFoldDB" id="A0A8C4QFK3"/>
<dbReference type="Gene3D" id="1.10.533.10">
    <property type="entry name" value="Death Domain, Fas"/>
    <property type="match status" value="2"/>
</dbReference>
<evidence type="ECO:0000256" key="4">
    <source>
        <dbReference type="ARBA" id="ARBA00023157"/>
    </source>
</evidence>
<name>A0A8C4QFK3_EPTBU</name>
<keyword evidence="3" id="KW-0677">Repeat</keyword>
<evidence type="ECO:0000313" key="9">
    <source>
        <dbReference type="Ensembl" id="ENSEBUP00000013943.1"/>
    </source>
</evidence>
<dbReference type="Gene3D" id="2.10.50.10">
    <property type="entry name" value="Tumor Necrosis Factor Receptor, subunit A, domain 2"/>
    <property type="match status" value="1"/>
</dbReference>
<dbReference type="Pfam" id="PF00531">
    <property type="entry name" value="Death"/>
    <property type="match status" value="1"/>
</dbReference>
<dbReference type="PANTHER" id="PTHR46921:SF1">
    <property type="entry name" value="TUMOR NECROSIS FACTOR RECEPTOR SUPERFAMILY MEMBER 21"/>
    <property type="match status" value="1"/>
</dbReference>
<evidence type="ECO:0000256" key="2">
    <source>
        <dbReference type="ARBA" id="ARBA00022729"/>
    </source>
</evidence>
<feature type="region of interest" description="Disordered" evidence="6">
    <location>
        <begin position="1"/>
        <end position="51"/>
    </location>
</feature>
<evidence type="ECO:0000256" key="3">
    <source>
        <dbReference type="ARBA" id="ARBA00022737"/>
    </source>
</evidence>
<proteinExistence type="predicted"/>
<feature type="region of interest" description="Disordered" evidence="6">
    <location>
        <begin position="197"/>
        <end position="225"/>
    </location>
</feature>
<evidence type="ECO:0000259" key="8">
    <source>
        <dbReference type="PROSITE" id="PS50017"/>
    </source>
</evidence>
<dbReference type="SUPFAM" id="SSF47986">
    <property type="entry name" value="DEATH domain"/>
    <property type="match status" value="1"/>
</dbReference>
<feature type="compositionally biased region" description="Basic and acidic residues" evidence="6">
    <location>
        <begin position="1"/>
        <end position="19"/>
    </location>
</feature>
<dbReference type="GO" id="GO:0007165">
    <property type="term" value="P:signal transduction"/>
    <property type="evidence" value="ECO:0007669"/>
    <property type="project" value="InterPro"/>
</dbReference>
<feature type="transmembrane region" description="Helical" evidence="7">
    <location>
        <begin position="290"/>
        <end position="310"/>
    </location>
</feature>
<keyword evidence="5" id="KW-0325">Glycoprotein</keyword>
<evidence type="ECO:0000256" key="5">
    <source>
        <dbReference type="ARBA" id="ARBA00023180"/>
    </source>
</evidence>
<feature type="compositionally biased region" description="Low complexity" evidence="6">
    <location>
        <begin position="330"/>
        <end position="340"/>
    </location>
</feature>
<dbReference type="InterPro" id="IPR022330">
    <property type="entry name" value="TNFR_21"/>
</dbReference>
<evidence type="ECO:0000313" key="10">
    <source>
        <dbReference type="Proteomes" id="UP000694388"/>
    </source>
</evidence>
<dbReference type="GeneTree" id="ENSGT00940000156212"/>
<keyword evidence="2" id="KW-0732">Signal</keyword>
<keyword evidence="1" id="KW-0053">Apoptosis</keyword>
<feature type="compositionally biased region" description="Basic and acidic residues" evidence="6">
    <location>
        <begin position="320"/>
        <end position="329"/>
    </location>
</feature>
<evidence type="ECO:0000256" key="6">
    <source>
        <dbReference type="SAM" id="MobiDB-lite"/>
    </source>
</evidence>
<dbReference type="InterPro" id="IPR001368">
    <property type="entry name" value="TNFR/NGFR_Cys_rich_reg"/>
</dbReference>
<evidence type="ECO:0000256" key="1">
    <source>
        <dbReference type="ARBA" id="ARBA00022703"/>
    </source>
</evidence>
<dbReference type="GO" id="GO:0042130">
    <property type="term" value="P:negative regulation of T cell proliferation"/>
    <property type="evidence" value="ECO:0007669"/>
    <property type="project" value="TreeGrafter"/>
</dbReference>
<dbReference type="SUPFAM" id="SSF57586">
    <property type="entry name" value="TNF receptor-like"/>
    <property type="match status" value="1"/>
</dbReference>
<dbReference type="Ensembl" id="ENSEBUT00000014519.1">
    <property type="protein sequence ID" value="ENSEBUP00000013943.1"/>
    <property type="gene ID" value="ENSEBUG00000008789.1"/>
</dbReference>
<feature type="region of interest" description="Disordered" evidence="6">
    <location>
        <begin position="314"/>
        <end position="352"/>
    </location>
</feature>
<dbReference type="Proteomes" id="UP000694388">
    <property type="component" value="Unplaced"/>
</dbReference>
<dbReference type="CDD" id="cd01671">
    <property type="entry name" value="CARD"/>
    <property type="match status" value="1"/>
</dbReference>
<dbReference type="GO" id="GO:0030889">
    <property type="term" value="P:negative regulation of B cell proliferation"/>
    <property type="evidence" value="ECO:0007669"/>
    <property type="project" value="TreeGrafter"/>
</dbReference>
<dbReference type="GO" id="GO:0005886">
    <property type="term" value="C:plasma membrane"/>
    <property type="evidence" value="ECO:0007669"/>
    <property type="project" value="TreeGrafter"/>
</dbReference>
<dbReference type="GO" id="GO:0051402">
    <property type="term" value="P:neuron apoptotic process"/>
    <property type="evidence" value="ECO:0007669"/>
    <property type="project" value="TreeGrafter"/>
</dbReference>
<organism evidence="9 10">
    <name type="scientific">Eptatretus burgeri</name>
    <name type="common">Inshore hagfish</name>
    <dbReference type="NCBI Taxonomy" id="7764"/>
    <lineage>
        <taxon>Eukaryota</taxon>
        <taxon>Metazoa</taxon>
        <taxon>Chordata</taxon>
        <taxon>Craniata</taxon>
        <taxon>Vertebrata</taxon>
        <taxon>Cyclostomata</taxon>
        <taxon>Myxini</taxon>
        <taxon>Myxiniformes</taxon>
        <taxon>Myxinidae</taxon>
        <taxon>Eptatretinae</taxon>
        <taxon>Eptatretus</taxon>
    </lineage>
</organism>
<dbReference type="GO" id="GO:0031642">
    <property type="term" value="P:negative regulation of myelination"/>
    <property type="evidence" value="ECO:0007669"/>
    <property type="project" value="TreeGrafter"/>
</dbReference>
<reference evidence="9" key="1">
    <citation type="submission" date="2025-08" db="UniProtKB">
        <authorList>
            <consortium name="Ensembl"/>
        </authorList>
    </citation>
    <scope>IDENTIFICATION</scope>
</reference>
<accession>A0A8C4QFK3</accession>
<dbReference type="InterPro" id="IPR011029">
    <property type="entry name" value="DEATH-like_dom_sf"/>
</dbReference>
<protein>
    <recommendedName>
        <fullName evidence="8">Death domain-containing protein</fullName>
    </recommendedName>
</protein>
<sequence length="596" mass="65389">MPQKILREARSPRVQKHEGNLTAVAEKKTHRPDHKAGQSGSHRHGRAGPRAVNIEGRGATRQTRNWAADPLAFLESQGREIMAEVAECVGDECTCTNGSYKVLDVRCQPHRVCIPGWGVRRAGTATQDVTCHRCRHGTYSSEFSSTKRCQHRTHCHRLASQETVVMPSVPAGTELETTTQEPVTRTGGPLFGKTSLSLQNPTPSGDSFSGSGPLSEIKGPQVNSEHLPSDYKVSFRLKPTQPSRDVFTLRSRPQSAAGMVKPESGQHTSEVFLPPSPASSTWSFDLNEHLAWMTVLLILTVLVLLVACSVQRSTRTYHRPPPERPDVIRQRAAQPRTQTRAPPPSLPGAPAWDTSRKWVIGHRGVDILHMVAAQVGSRWRELYNSLSAPGIPPAVDEARHSSYQELAYAALLSWSAVDPEASLAKLIGGLRRCDWPGLVESIRAIMDDTAGLEHDELGPLPSFTPARGHVGVADRPAEGGGLRPNHSGTFHDESLPLLRSDSTSSGSSSGSVRNSSFIPKEKRDTIVRQVLAEPADLRPVFDDLLSLLGPDEGRILEMCVQPEERLEKLFDIVGYKSREASQRLLDSLYQHLPELL</sequence>
<dbReference type="SMART" id="SM00208">
    <property type="entry name" value="TNFR"/>
    <property type="match status" value="1"/>
</dbReference>
<dbReference type="PROSITE" id="PS50017">
    <property type="entry name" value="DEATH_DOMAIN"/>
    <property type="match status" value="1"/>
</dbReference>
<feature type="region of interest" description="Disordered" evidence="6">
    <location>
        <begin position="456"/>
        <end position="516"/>
    </location>
</feature>
<keyword evidence="7" id="KW-1133">Transmembrane helix</keyword>
<reference evidence="9" key="2">
    <citation type="submission" date="2025-09" db="UniProtKB">
        <authorList>
            <consortium name="Ensembl"/>
        </authorList>
    </citation>
    <scope>IDENTIFICATION</scope>
</reference>
<dbReference type="InterPro" id="IPR000488">
    <property type="entry name" value="Death_dom"/>
</dbReference>
<dbReference type="PANTHER" id="PTHR46921">
    <property type="entry name" value="TUMOR NECROSIS FACTOR RECEPTOR SUPERFAMILY MEMBER 21"/>
    <property type="match status" value="1"/>
</dbReference>
<keyword evidence="10" id="KW-1185">Reference proteome</keyword>
<feature type="domain" description="Death" evidence="8">
    <location>
        <begin position="364"/>
        <end position="446"/>
    </location>
</feature>
<feature type="compositionally biased region" description="Low complexity" evidence="6">
    <location>
        <begin position="500"/>
        <end position="516"/>
    </location>
</feature>